<name>A0ABX0JLH7_9PROT</name>
<sequence length="387" mass="43472">MSGNRIDVVMSTYNCAKFLPETIQSILSQTLQDFRLIIVDDGSSDESHEILESFAHTDNRITIITQKNSGIVSAVNAGLALCTAPYIARHDADDISDPDRFEKELAWLEANPDCVAVSSLPRTIDERGAPASKAIRAKDLSLVRDDSYPANEPYIMQPMLMMRRDALEKAGGYRKLPVAEDADLYWRLRKFGSLHVLPEELGAYRMHAGSISSSSIIRGRQLAVWSQISALSAQRRRKGLPDIEFTDALSGRMNAAGSLADMYLILAEQCSSDEKNWLALAISAKLLETCYYRDYEPDRQDIRFIRETISRNLPVYHSSECVVFREAVLSASIRLLITGHPVDAFMLTEVRRWPVMAGRAAFRGILSDRVRGWIKSCLPRKLIYGHK</sequence>
<dbReference type="Proteomes" id="UP000635278">
    <property type="component" value="Unassembled WGS sequence"/>
</dbReference>
<dbReference type="SUPFAM" id="SSF53448">
    <property type="entry name" value="Nucleotide-diphospho-sugar transferases"/>
    <property type="match status" value="1"/>
</dbReference>
<evidence type="ECO:0000256" key="3">
    <source>
        <dbReference type="ARBA" id="ARBA00022679"/>
    </source>
</evidence>
<dbReference type="Pfam" id="PF00535">
    <property type="entry name" value="Glycos_transf_2"/>
    <property type="match status" value="1"/>
</dbReference>
<gene>
    <name evidence="5" type="ORF">GOB93_06050</name>
</gene>
<feature type="domain" description="Glycosyltransferase 2-like" evidence="4">
    <location>
        <begin position="8"/>
        <end position="169"/>
    </location>
</feature>
<protein>
    <submittedName>
        <fullName evidence="5">Glycosyltransferase</fullName>
    </submittedName>
</protein>
<comment type="similarity">
    <text evidence="1">Belongs to the glycosyltransferase 2 family.</text>
</comment>
<evidence type="ECO:0000259" key="4">
    <source>
        <dbReference type="Pfam" id="PF00535"/>
    </source>
</evidence>
<keyword evidence="3" id="KW-0808">Transferase</keyword>
<dbReference type="InterPro" id="IPR029044">
    <property type="entry name" value="Nucleotide-diphossugar_trans"/>
</dbReference>
<organism evidence="5 6">
    <name type="scientific">Acetobacter musti</name>
    <dbReference type="NCBI Taxonomy" id="864732"/>
    <lineage>
        <taxon>Bacteria</taxon>
        <taxon>Pseudomonadati</taxon>
        <taxon>Pseudomonadota</taxon>
        <taxon>Alphaproteobacteria</taxon>
        <taxon>Acetobacterales</taxon>
        <taxon>Acetobacteraceae</taxon>
        <taxon>Acetobacter</taxon>
    </lineage>
</organism>
<dbReference type="PANTHER" id="PTHR43685:SF5">
    <property type="entry name" value="GLYCOSYLTRANSFERASE EPSE-RELATED"/>
    <property type="match status" value="1"/>
</dbReference>
<dbReference type="Gene3D" id="3.90.550.10">
    <property type="entry name" value="Spore Coat Polysaccharide Biosynthesis Protein SpsA, Chain A"/>
    <property type="match status" value="1"/>
</dbReference>
<proteinExistence type="inferred from homology"/>
<dbReference type="RefSeq" id="WP_173582606.1">
    <property type="nucleotide sequence ID" value="NZ_WOTB01000006.1"/>
</dbReference>
<keyword evidence="6" id="KW-1185">Reference proteome</keyword>
<evidence type="ECO:0000256" key="1">
    <source>
        <dbReference type="ARBA" id="ARBA00006739"/>
    </source>
</evidence>
<reference evidence="5 6" key="1">
    <citation type="journal article" date="2020" name="Int. J. Syst. Evol. Microbiol.">
        <title>Novel acetic acid bacteria from cider fermentations: Acetobacter conturbans sp. nov. and Acetobacter fallax sp. nov.</title>
        <authorList>
            <person name="Sombolestani A.S."/>
            <person name="Cleenwerck I."/>
            <person name="Cnockaert M."/>
            <person name="Borremans W."/>
            <person name="Wieme A.D."/>
            <person name="De Vuyst L."/>
            <person name="Vandamme P."/>
        </authorList>
    </citation>
    <scope>NUCLEOTIDE SEQUENCE [LARGE SCALE GENOMIC DNA]</scope>
    <source>
        <strain evidence="5 6">LMG 30640</strain>
    </source>
</reference>
<dbReference type="InterPro" id="IPR001173">
    <property type="entry name" value="Glyco_trans_2-like"/>
</dbReference>
<evidence type="ECO:0000313" key="5">
    <source>
        <dbReference type="EMBL" id="NHN84206.1"/>
    </source>
</evidence>
<dbReference type="InterPro" id="IPR050834">
    <property type="entry name" value="Glycosyltransf_2"/>
</dbReference>
<accession>A0ABX0JLH7</accession>
<evidence type="ECO:0000313" key="6">
    <source>
        <dbReference type="Proteomes" id="UP000635278"/>
    </source>
</evidence>
<keyword evidence="2" id="KW-0328">Glycosyltransferase</keyword>
<dbReference type="PANTHER" id="PTHR43685">
    <property type="entry name" value="GLYCOSYLTRANSFERASE"/>
    <property type="match status" value="1"/>
</dbReference>
<evidence type="ECO:0000256" key="2">
    <source>
        <dbReference type="ARBA" id="ARBA00022676"/>
    </source>
</evidence>
<comment type="caution">
    <text evidence="5">The sequence shown here is derived from an EMBL/GenBank/DDBJ whole genome shotgun (WGS) entry which is preliminary data.</text>
</comment>
<dbReference type="EMBL" id="WOTB01000006">
    <property type="protein sequence ID" value="NHN84206.1"/>
    <property type="molecule type" value="Genomic_DNA"/>
</dbReference>